<evidence type="ECO:0000313" key="5">
    <source>
        <dbReference type="EMBL" id="TQL49366.1"/>
    </source>
</evidence>
<keyword evidence="2 5" id="KW-0808">Transferase</keyword>
<feature type="domain" description="Methyltransferase" evidence="4">
    <location>
        <begin position="44"/>
        <end position="138"/>
    </location>
</feature>
<dbReference type="GO" id="GO:0032259">
    <property type="term" value="P:methylation"/>
    <property type="evidence" value="ECO:0007669"/>
    <property type="project" value="UniProtKB-KW"/>
</dbReference>
<keyword evidence="1 5" id="KW-0489">Methyltransferase</keyword>
<comment type="caution">
    <text evidence="5">The sequence shown here is derived from an EMBL/GenBank/DDBJ whole genome shotgun (WGS) entry which is preliminary data.</text>
</comment>
<dbReference type="CDD" id="cd02440">
    <property type="entry name" value="AdoMet_MTases"/>
    <property type="match status" value="1"/>
</dbReference>
<dbReference type="InterPro" id="IPR029063">
    <property type="entry name" value="SAM-dependent_MTases_sf"/>
</dbReference>
<gene>
    <name evidence="5" type="ORF">FB467_0435</name>
</gene>
<dbReference type="GO" id="GO:0008168">
    <property type="term" value="F:methyltransferase activity"/>
    <property type="evidence" value="ECO:0007669"/>
    <property type="project" value="UniProtKB-KW"/>
</dbReference>
<evidence type="ECO:0000256" key="3">
    <source>
        <dbReference type="ARBA" id="ARBA00022691"/>
    </source>
</evidence>
<evidence type="ECO:0000313" key="6">
    <source>
        <dbReference type="Proteomes" id="UP000319516"/>
    </source>
</evidence>
<dbReference type="Gene3D" id="3.40.50.150">
    <property type="entry name" value="Vaccinia Virus protein VP39"/>
    <property type="match status" value="1"/>
</dbReference>
<protein>
    <submittedName>
        <fullName evidence="5">Methyltransferase family protein</fullName>
    </submittedName>
</protein>
<evidence type="ECO:0000259" key="4">
    <source>
        <dbReference type="Pfam" id="PF13649"/>
    </source>
</evidence>
<name>A0A542YMQ5_9MICO</name>
<evidence type="ECO:0000256" key="2">
    <source>
        <dbReference type="ARBA" id="ARBA00022679"/>
    </source>
</evidence>
<dbReference type="PANTHER" id="PTHR43464:SF19">
    <property type="entry name" value="UBIQUINONE BIOSYNTHESIS O-METHYLTRANSFERASE, MITOCHONDRIAL"/>
    <property type="match status" value="1"/>
</dbReference>
<keyword evidence="3" id="KW-0949">S-adenosyl-L-methionine</keyword>
<dbReference type="Pfam" id="PF13649">
    <property type="entry name" value="Methyltransf_25"/>
    <property type="match status" value="1"/>
</dbReference>
<dbReference type="EMBL" id="VFOP01000001">
    <property type="protein sequence ID" value="TQL49366.1"/>
    <property type="molecule type" value="Genomic_DNA"/>
</dbReference>
<dbReference type="Proteomes" id="UP000319516">
    <property type="component" value="Unassembled WGS sequence"/>
</dbReference>
<dbReference type="SUPFAM" id="SSF53335">
    <property type="entry name" value="S-adenosyl-L-methionine-dependent methyltransferases"/>
    <property type="match status" value="1"/>
</dbReference>
<dbReference type="PANTHER" id="PTHR43464">
    <property type="entry name" value="METHYLTRANSFERASE"/>
    <property type="match status" value="1"/>
</dbReference>
<organism evidence="5 6">
    <name type="scientific">Ornithinicoccus hortensis</name>
    <dbReference type="NCBI Taxonomy" id="82346"/>
    <lineage>
        <taxon>Bacteria</taxon>
        <taxon>Bacillati</taxon>
        <taxon>Actinomycetota</taxon>
        <taxon>Actinomycetes</taxon>
        <taxon>Micrococcales</taxon>
        <taxon>Intrasporangiaceae</taxon>
        <taxon>Ornithinicoccus</taxon>
    </lineage>
</organism>
<reference evidence="5 6" key="1">
    <citation type="submission" date="2019-06" db="EMBL/GenBank/DDBJ databases">
        <title>Sequencing the genomes of 1000 actinobacteria strains.</title>
        <authorList>
            <person name="Klenk H.-P."/>
        </authorList>
    </citation>
    <scope>NUCLEOTIDE SEQUENCE [LARGE SCALE GENOMIC DNA]</scope>
    <source>
        <strain evidence="5 6">DSM 12335</strain>
    </source>
</reference>
<evidence type="ECO:0000256" key="1">
    <source>
        <dbReference type="ARBA" id="ARBA00022603"/>
    </source>
</evidence>
<dbReference type="RefSeq" id="WP_141783632.1">
    <property type="nucleotide sequence ID" value="NZ_BAAAIK010000003.1"/>
</dbReference>
<proteinExistence type="predicted"/>
<accession>A0A542YMQ5</accession>
<sequence>MTEQQQANEFDNPVSAAIYDTAEGTRDDLDHYIAIVEELGARSVIDVGCGTGVLAILLADRGHTVTGVDPAGAMLEVARAKAGAEDVRWVHGTAEALPGLTQPADVAMMTGNVAQVFLTDEEWLGTLRAVSEVLVPGGHLVFETRNPERRAWEDWAGWGSSVYQVEGVGEVRDMFELVRVEEPYVTFRSDNTLPDGTVVPSESTLIFRTMPELERTLAEAGFTIRDVRDAPDRPGREWVVIAQRP</sequence>
<dbReference type="OrthoDB" id="9805171at2"/>
<dbReference type="AlphaFoldDB" id="A0A542YMQ5"/>
<keyword evidence="6" id="KW-1185">Reference proteome</keyword>
<dbReference type="InterPro" id="IPR041698">
    <property type="entry name" value="Methyltransf_25"/>
</dbReference>